<feature type="transmembrane region" description="Helical" evidence="1">
    <location>
        <begin position="109"/>
        <end position="130"/>
    </location>
</feature>
<dbReference type="Proteomes" id="UP000708208">
    <property type="component" value="Unassembled WGS sequence"/>
</dbReference>
<comment type="caution">
    <text evidence="2">The sequence shown here is derived from an EMBL/GenBank/DDBJ whole genome shotgun (WGS) entry which is preliminary data.</text>
</comment>
<gene>
    <name evidence="2" type="ORF">AFUS01_LOCUS23024</name>
</gene>
<keyword evidence="1" id="KW-0812">Transmembrane</keyword>
<keyword evidence="1" id="KW-0472">Membrane</keyword>
<keyword evidence="1" id="KW-1133">Transmembrane helix</keyword>
<organism evidence="2 3">
    <name type="scientific">Allacma fusca</name>
    <dbReference type="NCBI Taxonomy" id="39272"/>
    <lineage>
        <taxon>Eukaryota</taxon>
        <taxon>Metazoa</taxon>
        <taxon>Ecdysozoa</taxon>
        <taxon>Arthropoda</taxon>
        <taxon>Hexapoda</taxon>
        <taxon>Collembola</taxon>
        <taxon>Symphypleona</taxon>
        <taxon>Sminthuridae</taxon>
        <taxon>Allacma</taxon>
    </lineage>
</organism>
<feature type="transmembrane region" description="Helical" evidence="1">
    <location>
        <begin position="50"/>
        <end position="72"/>
    </location>
</feature>
<protein>
    <submittedName>
        <fullName evidence="2">Uncharacterized protein</fullName>
    </submittedName>
</protein>
<dbReference type="AlphaFoldDB" id="A0A8J2KDQ8"/>
<keyword evidence="3" id="KW-1185">Reference proteome</keyword>
<accession>A0A8J2KDQ8</accession>
<name>A0A8J2KDQ8_9HEXA</name>
<evidence type="ECO:0000313" key="2">
    <source>
        <dbReference type="EMBL" id="CAG7734647.1"/>
    </source>
</evidence>
<proteinExistence type="predicted"/>
<feature type="transmembrane region" description="Helical" evidence="1">
    <location>
        <begin position="136"/>
        <end position="159"/>
    </location>
</feature>
<evidence type="ECO:0000313" key="3">
    <source>
        <dbReference type="Proteomes" id="UP000708208"/>
    </source>
</evidence>
<sequence>MSFTVIFYAVALLQSHRSHYLYSCVPDGWKNNWTLVAFSVFEGYQASGNFSLVINFVSFTVSYFLSTTAWLFELQSILRKDIKCFLSKHQIYQYLRLLTIFFNDFASRVFVPIFTIYQCVFNMCALYGILKTYHSLPLLTYLMFPGAFIPGMFIQLVCYPECSKIIIFSSAVKNLMRSIIVNEEDDVGRNWRSMIKLRNVICKSMRPFGIEVASVCKVQLVTVLSMLELTFSGTLLILLNF</sequence>
<reference evidence="2" key="1">
    <citation type="submission" date="2021-06" db="EMBL/GenBank/DDBJ databases">
        <authorList>
            <person name="Hodson N. C."/>
            <person name="Mongue J. A."/>
            <person name="Jaron S. K."/>
        </authorList>
    </citation>
    <scope>NUCLEOTIDE SEQUENCE</scope>
</reference>
<evidence type="ECO:0000256" key="1">
    <source>
        <dbReference type="SAM" id="Phobius"/>
    </source>
</evidence>
<dbReference type="EMBL" id="CAJVCH010273735">
    <property type="protein sequence ID" value="CAG7734647.1"/>
    <property type="molecule type" value="Genomic_DNA"/>
</dbReference>